<feature type="signal peptide" evidence="2">
    <location>
        <begin position="1"/>
        <end position="17"/>
    </location>
</feature>
<dbReference type="EMBL" id="LRGB01002694">
    <property type="protein sequence ID" value="KZS06520.1"/>
    <property type="molecule type" value="Genomic_DNA"/>
</dbReference>
<keyword evidence="2" id="KW-0732">Signal</keyword>
<dbReference type="AlphaFoldDB" id="A0A164P4Z9"/>
<keyword evidence="1" id="KW-0472">Membrane</keyword>
<proteinExistence type="predicted"/>
<evidence type="ECO:0000313" key="3">
    <source>
        <dbReference type="EMBL" id="KZS06520.1"/>
    </source>
</evidence>
<gene>
    <name evidence="3" type="ORF">APZ42_030004</name>
</gene>
<dbReference type="Proteomes" id="UP000076858">
    <property type="component" value="Unassembled WGS sequence"/>
</dbReference>
<evidence type="ECO:0000256" key="1">
    <source>
        <dbReference type="SAM" id="Phobius"/>
    </source>
</evidence>
<keyword evidence="1" id="KW-1133">Transmembrane helix</keyword>
<evidence type="ECO:0000313" key="4">
    <source>
        <dbReference type="Proteomes" id="UP000076858"/>
    </source>
</evidence>
<name>A0A164P4Z9_9CRUS</name>
<feature type="chain" id="PRO_5007852194" evidence="2">
    <location>
        <begin position="18"/>
        <end position="118"/>
    </location>
</feature>
<evidence type="ECO:0000256" key="2">
    <source>
        <dbReference type="SAM" id="SignalP"/>
    </source>
</evidence>
<reference evidence="3 4" key="1">
    <citation type="submission" date="2016-03" db="EMBL/GenBank/DDBJ databases">
        <title>EvidentialGene: Evidence-directed Construction of Genes on Genomes.</title>
        <authorList>
            <person name="Gilbert D.G."/>
            <person name="Choi J.-H."/>
            <person name="Mockaitis K."/>
            <person name="Colbourne J."/>
            <person name="Pfrender M."/>
        </authorList>
    </citation>
    <scope>NUCLEOTIDE SEQUENCE [LARGE SCALE GENOMIC DNA]</scope>
    <source>
        <strain evidence="3 4">Xinb3</strain>
        <tissue evidence="3">Complete organism</tissue>
    </source>
</reference>
<organism evidence="3 4">
    <name type="scientific">Daphnia magna</name>
    <dbReference type="NCBI Taxonomy" id="35525"/>
    <lineage>
        <taxon>Eukaryota</taxon>
        <taxon>Metazoa</taxon>
        <taxon>Ecdysozoa</taxon>
        <taxon>Arthropoda</taxon>
        <taxon>Crustacea</taxon>
        <taxon>Branchiopoda</taxon>
        <taxon>Diplostraca</taxon>
        <taxon>Cladocera</taxon>
        <taxon>Anomopoda</taxon>
        <taxon>Daphniidae</taxon>
        <taxon>Daphnia</taxon>
    </lineage>
</organism>
<feature type="non-terminal residue" evidence="3">
    <location>
        <position position="1"/>
    </location>
</feature>
<keyword evidence="4" id="KW-1185">Reference proteome</keyword>
<accession>A0A164P4Z9</accession>
<protein>
    <submittedName>
        <fullName evidence="3">Uncharacterized protein</fullName>
    </submittedName>
</protein>
<keyword evidence="1" id="KW-0812">Transmembrane</keyword>
<feature type="transmembrane region" description="Helical" evidence="1">
    <location>
        <begin position="72"/>
        <end position="97"/>
    </location>
</feature>
<sequence length="118" mass="12944">LIKVFLSLNVISHVVYALDSLPPCSGGSSLLGLDKWDSKLLRCCEASGQDSKGNLSPVNRKKRKKVKLDKKLSTSFLAMLVLKLPLLPAHAAVIQFWSYIQSLVFLPPQAKLVTLGKL</sequence>
<comment type="caution">
    <text evidence="3">The sequence shown here is derived from an EMBL/GenBank/DDBJ whole genome shotgun (WGS) entry which is preliminary data.</text>
</comment>